<evidence type="ECO:0000313" key="2">
    <source>
        <dbReference type="EMBL" id="OQS03908.1"/>
    </source>
</evidence>
<evidence type="ECO:0000313" key="3">
    <source>
        <dbReference type="Proteomes" id="UP000243217"/>
    </source>
</evidence>
<reference evidence="2 3" key="1">
    <citation type="journal article" date="2014" name="Genome Biol. Evol.">
        <title>The secreted proteins of Achlya hypogyna and Thraustotheca clavata identify the ancestral oomycete secretome and reveal gene acquisitions by horizontal gene transfer.</title>
        <authorList>
            <person name="Misner I."/>
            <person name="Blouin N."/>
            <person name="Leonard G."/>
            <person name="Richards T.A."/>
            <person name="Lane C.E."/>
        </authorList>
    </citation>
    <scope>NUCLEOTIDE SEQUENCE [LARGE SCALE GENOMIC DNA]</scope>
    <source>
        <strain evidence="2 3">ATCC 34112</strain>
    </source>
</reference>
<evidence type="ECO:0000259" key="1">
    <source>
        <dbReference type="Pfam" id="PF01425"/>
    </source>
</evidence>
<dbReference type="SUPFAM" id="SSF75304">
    <property type="entry name" value="Amidase signature (AS) enzymes"/>
    <property type="match status" value="1"/>
</dbReference>
<comment type="caution">
    <text evidence="2">The sequence shown here is derived from an EMBL/GenBank/DDBJ whole genome shotgun (WGS) entry which is preliminary data.</text>
</comment>
<gene>
    <name evidence="2" type="ORF">THRCLA_03809</name>
</gene>
<accession>A0A1W0A0W8</accession>
<dbReference type="InterPro" id="IPR023631">
    <property type="entry name" value="Amidase_dom"/>
</dbReference>
<dbReference type="Proteomes" id="UP000243217">
    <property type="component" value="Unassembled WGS sequence"/>
</dbReference>
<keyword evidence="2" id="KW-0808">Transferase</keyword>
<dbReference type="InterPro" id="IPR036928">
    <property type="entry name" value="AS_sf"/>
</dbReference>
<dbReference type="STRING" id="74557.A0A1W0A0W8"/>
<dbReference type="Pfam" id="PF01425">
    <property type="entry name" value="Amidase"/>
    <property type="match status" value="1"/>
</dbReference>
<feature type="non-terminal residue" evidence="2">
    <location>
        <position position="1"/>
    </location>
</feature>
<dbReference type="GO" id="GO:0016740">
    <property type="term" value="F:transferase activity"/>
    <property type="evidence" value="ECO:0007669"/>
    <property type="project" value="UniProtKB-KW"/>
</dbReference>
<organism evidence="2 3">
    <name type="scientific">Thraustotheca clavata</name>
    <dbReference type="NCBI Taxonomy" id="74557"/>
    <lineage>
        <taxon>Eukaryota</taxon>
        <taxon>Sar</taxon>
        <taxon>Stramenopiles</taxon>
        <taxon>Oomycota</taxon>
        <taxon>Saprolegniomycetes</taxon>
        <taxon>Saprolegniales</taxon>
        <taxon>Achlyaceae</taxon>
        <taxon>Thraustotheca</taxon>
    </lineage>
</organism>
<dbReference type="EMBL" id="JNBS01000725">
    <property type="protein sequence ID" value="OQS03908.1"/>
    <property type="molecule type" value="Genomic_DNA"/>
</dbReference>
<keyword evidence="3" id="KW-1185">Reference proteome</keyword>
<dbReference type="Gene3D" id="3.90.1300.10">
    <property type="entry name" value="Amidase signature (AS) domain"/>
    <property type="match status" value="1"/>
</dbReference>
<dbReference type="InterPro" id="IPR000120">
    <property type="entry name" value="Amidase"/>
</dbReference>
<feature type="domain" description="Amidase" evidence="1">
    <location>
        <begin position="1"/>
        <end position="293"/>
    </location>
</feature>
<dbReference type="PANTHER" id="PTHR11895:SF67">
    <property type="entry name" value="AMIDASE DOMAIN-CONTAINING PROTEIN"/>
    <property type="match status" value="1"/>
</dbReference>
<dbReference type="OrthoDB" id="566138at2759"/>
<dbReference type="AlphaFoldDB" id="A0A1W0A0W8"/>
<proteinExistence type="predicted"/>
<protein>
    <submittedName>
        <fullName evidence="2">Glutamyl-tRNA(Gln) amidotransferase subunit A</fullName>
    </submittedName>
</protein>
<sequence length="323" mass="34739">SSGSAAAVAAGIVPLAIGVDGGGSTRIPAGLCGVVGVKASYQRIPTCFSAAPSVGYVGPIAGSVKDAALGYAIMAGAHNTWPLSQLQPPVHINSKSIESTDLSSVRIGVYHDYLNGTDSEIVDAFWANVEYMKSLGATIVDITLPNLQSIHFSHSVTILGELGQNADDMYEHNSEYTADVQISLKLARTALTGLDFMAAQRVRGYAMRMLRDVFSDVDVIFTPTTSIPAPKLEPDVFAAGLSDLQLTVKLMRYILVGNFAGIPSVTVPVAITKKENLPISMLFQSFHYNEHELFHLARVLEKKSPPSKPRSYYYSILDDAKKM</sequence>
<dbReference type="PANTHER" id="PTHR11895">
    <property type="entry name" value="TRANSAMIDASE"/>
    <property type="match status" value="1"/>
</dbReference>
<name>A0A1W0A0W8_9STRA</name>